<accession>X0VLV9</accession>
<evidence type="ECO:0000313" key="2">
    <source>
        <dbReference type="EMBL" id="GAG19339.1"/>
    </source>
</evidence>
<evidence type="ECO:0000256" key="1">
    <source>
        <dbReference type="SAM" id="MobiDB-lite"/>
    </source>
</evidence>
<reference evidence="2" key="1">
    <citation type="journal article" date="2014" name="Front. Microbiol.">
        <title>High frequency of phylogenetically diverse reductive dehalogenase-homologous genes in deep subseafloor sedimentary metagenomes.</title>
        <authorList>
            <person name="Kawai M."/>
            <person name="Futagami T."/>
            <person name="Toyoda A."/>
            <person name="Takaki Y."/>
            <person name="Nishi S."/>
            <person name="Hori S."/>
            <person name="Arai W."/>
            <person name="Tsubouchi T."/>
            <person name="Morono Y."/>
            <person name="Uchiyama I."/>
            <person name="Ito T."/>
            <person name="Fujiyama A."/>
            <person name="Inagaki F."/>
            <person name="Takami H."/>
        </authorList>
    </citation>
    <scope>NUCLEOTIDE SEQUENCE</scope>
    <source>
        <strain evidence="2">Expedition CK06-06</strain>
    </source>
</reference>
<gene>
    <name evidence="2" type="ORF">S01H1_56544</name>
</gene>
<organism evidence="2">
    <name type="scientific">marine sediment metagenome</name>
    <dbReference type="NCBI Taxonomy" id="412755"/>
    <lineage>
        <taxon>unclassified sequences</taxon>
        <taxon>metagenomes</taxon>
        <taxon>ecological metagenomes</taxon>
    </lineage>
</organism>
<sequence length="105" mass="11305">MDRGHDLPGLRGEGRAVKPHDNGPRKMRRIPKPTNDSRPDMGNLVRDLVAELRGTYQRTDIVVAYHAGGSATLSIAGKAVFTGPLGAVYVFVDGVRHGAKTERGT</sequence>
<feature type="region of interest" description="Disordered" evidence="1">
    <location>
        <begin position="1"/>
        <end position="42"/>
    </location>
</feature>
<protein>
    <submittedName>
        <fullName evidence="2">Uncharacterized protein</fullName>
    </submittedName>
</protein>
<name>X0VLV9_9ZZZZ</name>
<proteinExistence type="predicted"/>
<feature type="compositionally biased region" description="Basic and acidic residues" evidence="1">
    <location>
        <begin position="1"/>
        <end position="24"/>
    </location>
</feature>
<dbReference type="EMBL" id="BARS01036825">
    <property type="protein sequence ID" value="GAG19339.1"/>
    <property type="molecule type" value="Genomic_DNA"/>
</dbReference>
<dbReference type="AlphaFoldDB" id="X0VLV9"/>
<comment type="caution">
    <text evidence="2">The sequence shown here is derived from an EMBL/GenBank/DDBJ whole genome shotgun (WGS) entry which is preliminary data.</text>
</comment>